<dbReference type="InterPro" id="IPR024687">
    <property type="entry name" value="MMS19_C"/>
</dbReference>
<dbReference type="EMBL" id="CAHR02000055">
    <property type="protein sequence ID" value="CCG81703.1"/>
    <property type="molecule type" value="Genomic_DNA"/>
</dbReference>
<dbReference type="PANTHER" id="PTHR12891">
    <property type="entry name" value="DNA REPAIR/TRANSCRIPTION PROTEIN MET18/MMS19"/>
    <property type="match status" value="1"/>
</dbReference>
<evidence type="ECO:0000259" key="6">
    <source>
        <dbReference type="Pfam" id="PF12460"/>
    </source>
</evidence>
<dbReference type="GO" id="GO:0006281">
    <property type="term" value="P:DNA repair"/>
    <property type="evidence" value="ECO:0007669"/>
    <property type="project" value="UniProtKB-UniRule"/>
</dbReference>
<dbReference type="InterPro" id="IPR039920">
    <property type="entry name" value="MMS19"/>
</dbReference>
<dbReference type="InterPro" id="IPR016024">
    <property type="entry name" value="ARM-type_fold"/>
</dbReference>
<keyword evidence="3" id="KW-0677">Repeat</keyword>
<evidence type="ECO:0000259" key="7">
    <source>
        <dbReference type="Pfam" id="PF14500"/>
    </source>
</evidence>
<dbReference type="eggNOG" id="KOG1967">
    <property type="taxonomic scope" value="Eukaryota"/>
</dbReference>
<comment type="subcellular location">
    <subcellularLocation>
        <location evidence="1 5">Nucleus</location>
    </subcellularLocation>
</comment>
<protein>
    <recommendedName>
        <fullName evidence="5">MMS19 nucleotide excision repair protein</fullName>
    </recommendedName>
</protein>
<reference evidence="8 9" key="1">
    <citation type="journal article" date="2013" name="MBio">
        <title>Genome sequencing of the plant pathogen Taphrina deformans, the causal agent of peach leaf curl.</title>
        <authorList>
            <person name="Cisse O.H."/>
            <person name="Almeida J.M.G.C.F."/>
            <person name="Fonseca A."/>
            <person name="Kumar A.A."/>
            <person name="Salojaervi J."/>
            <person name="Overmyer K."/>
            <person name="Hauser P.M."/>
            <person name="Pagni M."/>
        </authorList>
    </citation>
    <scope>NUCLEOTIDE SEQUENCE [LARGE SCALE GENOMIC DNA]</scope>
    <source>
        <strain evidence="9">PYCC 5710 / ATCC 11124 / CBS 356.35 / IMI 108563 / JCM 9778 / NBRC 8474</strain>
    </source>
</reference>
<comment type="caution">
    <text evidence="8">The sequence shown here is derived from an EMBL/GenBank/DDBJ whole genome shotgun (WGS) entry which is preliminary data.</text>
</comment>
<comment type="function">
    <text evidence="5">Key component of the cytosolic iron-sulfur protein assembly (CIA) complex, a multiprotein complex that mediates the incorporation of iron-sulfur cluster into apoproteins specifically involved in DNA metabolism and genomic integrity. In the CIA complex, MMS19 acts as an adapter between early-acting CIA components and a subset of cellular target iron-sulfur proteins.</text>
</comment>
<name>R4X873_TAPDE</name>
<dbReference type="GO" id="GO:0051604">
    <property type="term" value="P:protein maturation"/>
    <property type="evidence" value="ECO:0007669"/>
    <property type="project" value="UniProtKB-UniRule"/>
</dbReference>
<dbReference type="Pfam" id="PF14500">
    <property type="entry name" value="MMS19_N"/>
    <property type="match status" value="1"/>
</dbReference>
<evidence type="ECO:0000256" key="4">
    <source>
        <dbReference type="ARBA" id="ARBA00023242"/>
    </source>
</evidence>
<dbReference type="GO" id="GO:0016226">
    <property type="term" value="P:iron-sulfur cluster assembly"/>
    <property type="evidence" value="ECO:0007669"/>
    <property type="project" value="UniProtKB-UniRule"/>
</dbReference>
<evidence type="ECO:0000313" key="9">
    <source>
        <dbReference type="Proteomes" id="UP000013776"/>
    </source>
</evidence>
<proteinExistence type="inferred from homology"/>
<dbReference type="Pfam" id="PF12460">
    <property type="entry name" value="MMS19_C"/>
    <property type="match status" value="1"/>
</dbReference>
<keyword evidence="4 5" id="KW-0539">Nucleus</keyword>
<dbReference type="PANTHER" id="PTHR12891:SF0">
    <property type="entry name" value="MMS19 NUCLEOTIDE EXCISION REPAIR PROTEIN HOMOLOG"/>
    <property type="match status" value="1"/>
</dbReference>
<evidence type="ECO:0000313" key="8">
    <source>
        <dbReference type="EMBL" id="CCG81703.1"/>
    </source>
</evidence>
<dbReference type="InterPro" id="IPR011989">
    <property type="entry name" value="ARM-like"/>
</dbReference>
<keyword evidence="5" id="KW-0227">DNA damage</keyword>
<dbReference type="OrthoDB" id="342900at2759"/>
<evidence type="ECO:0000256" key="5">
    <source>
        <dbReference type="RuleBase" id="RU367072"/>
    </source>
</evidence>
<dbReference type="AlphaFoldDB" id="R4X873"/>
<keyword evidence="9" id="KW-1185">Reference proteome</keyword>
<accession>R4X873</accession>
<dbReference type="SUPFAM" id="SSF48371">
    <property type="entry name" value="ARM repeat"/>
    <property type="match status" value="1"/>
</dbReference>
<dbReference type="GO" id="GO:0097361">
    <property type="term" value="C:cytosolic [4Fe-4S] assembly targeting complex"/>
    <property type="evidence" value="ECO:0007669"/>
    <property type="project" value="UniProtKB-UniRule"/>
</dbReference>
<organism evidence="8 9">
    <name type="scientific">Taphrina deformans (strain PYCC 5710 / ATCC 11124 / CBS 356.35 / IMI 108563 / JCM 9778 / NBRC 8474)</name>
    <name type="common">Peach leaf curl fungus</name>
    <name type="synonym">Lalaria deformans</name>
    <dbReference type="NCBI Taxonomy" id="1097556"/>
    <lineage>
        <taxon>Eukaryota</taxon>
        <taxon>Fungi</taxon>
        <taxon>Dikarya</taxon>
        <taxon>Ascomycota</taxon>
        <taxon>Taphrinomycotina</taxon>
        <taxon>Taphrinomycetes</taxon>
        <taxon>Taphrinales</taxon>
        <taxon>Taphrinaceae</taxon>
        <taxon>Taphrina</taxon>
    </lineage>
</organism>
<dbReference type="Gene3D" id="1.25.10.10">
    <property type="entry name" value="Leucine-rich Repeat Variant"/>
    <property type="match status" value="1"/>
</dbReference>
<dbReference type="Proteomes" id="UP000013776">
    <property type="component" value="Unassembled WGS sequence"/>
</dbReference>
<dbReference type="GO" id="GO:0005634">
    <property type="term" value="C:nucleus"/>
    <property type="evidence" value="ECO:0007669"/>
    <property type="project" value="UniProtKB-SubCell"/>
</dbReference>
<dbReference type="InterPro" id="IPR029240">
    <property type="entry name" value="MMS19_N"/>
</dbReference>
<dbReference type="VEuPathDB" id="FungiDB:TAPDE_001528"/>
<sequence length="1009" mass="112403">MDGKVLVSEYLRAGINNEDESTRIITAFVIRIAEGRSSLLSLVSDLGDYLIEEDVSLRSKAMRLLEGVLGALPRDNLSGQHVTVMVQFFCDRLSDDACTMEALSALVSLSRMRFFAPEDADKVASFVIGRTEGFNNLPQRTRFYLYTLYERLMSTHRKALRTLDSQFVSGFMSLISGEKDPRNLMLAFSIMRIILAEFNIDDSIENIFDSVYCYFPITFRPQPNEPSTITTEDLKMRLRQCLSATPKFAPFLIPALIEKLNAVAVSVKKDTLLTLVACCDIYESSIMDTYNNELWVALKYELIQSEEDLLEEVVLQALRAVTGCFSRGLDHMPKSGSLSRWLQNIIMDTNAQLREPELKSAKPCGKILFNVAMASGVCLTIVIQAVLPGLIAICQESDGTDKEANLLQVILSLIEASSQHANRDKLTDNQDSLCLTSLKGDLLDLLRPIVINFQNYNADVQNAAVACLQNLIMIRGLLSDHEAEQIVKHFICTVIDGSHDKHNPAMLGLSKIATVRPQLILNQAFPTLLASLPDQADDLLAAKDQEIVEHILKCLTELSSERVIFNCLIVRVLCRIDACITANESCNWYVLLLLNTLQNGLKHFSGCEGQFYDKVVPVLCLKLSDHPRSELSSAKVLAVLSNIMNIIIRGCSSAKQALIANNFMAYFGLEAEPSSMALATIHFDPFAETCHNESRTNTISIFVAAVAGLRRDISIISKLDRKLIEVSLLTLTKTSDQDQRESIYVLMASLINKCSSESDVDQVLQLIWPDITSESVDNLELTLWIAKGLILRSHKAAKTLTDHIINLMGHAELYQCVADKFETLLRPHHLLDKENHANIKGLNKQKFYHFVVPRLVKELNNAPNERRAAYLTALSVTIANTPKAVCIADLTNVFPVLLQCVDLSSNAVKQSAITTILAIGTEGKAIVGSHLSTLVPSLLLCTEPLICNTPRVRIASLQLLGFLVELIRADKLQPYKNRIIRTLGNVLDDKRRLVRREAVLTRQKYFVAC</sequence>
<dbReference type="STRING" id="1097556.R4X873"/>
<gene>
    <name evidence="8" type="ORF">TAPDE_001528</name>
</gene>
<feature type="domain" description="MMS19 N-terminal" evidence="7">
    <location>
        <begin position="43"/>
        <end position="303"/>
    </location>
</feature>
<feature type="domain" description="MMS19 C-terminal" evidence="6">
    <location>
        <begin position="551"/>
        <end position="963"/>
    </location>
</feature>
<comment type="similarity">
    <text evidence="2 5">Belongs to the MET18/MMS19 family.</text>
</comment>
<evidence type="ECO:0000256" key="1">
    <source>
        <dbReference type="ARBA" id="ARBA00004123"/>
    </source>
</evidence>
<evidence type="ECO:0000256" key="2">
    <source>
        <dbReference type="ARBA" id="ARBA00009340"/>
    </source>
</evidence>
<evidence type="ECO:0000256" key="3">
    <source>
        <dbReference type="ARBA" id="ARBA00022737"/>
    </source>
</evidence>
<keyword evidence="5" id="KW-0234">DNA repair</keyword>